<organism evidence="1 2">
    <name type="scientific">Peronospora matthiolae</name>
    <dbReference type="NCBI Taxonomy" id="2874970"/>
    <lineage>
        <taxon>Eukaryota</taxon>
        <taxon>Sar</taxon>
        <taxon>Stramenopiles</taxon>
        <taxon>Oomycota</taxon>
        <taxon>Peronosporomycetes</taxon>
        <taxon>Peronosporales</taxon>
        <taxon>Peronosporaceae</taxon>
        <taxon>Peronospora</taxon>
    </lineage>
</organism>
<gene>
    <name evidence="1" type="ORF">PM001_LOCUS30739</name>
</gene>
<comment type="caution">
    <text evidence="1">The sequence shown here is derived from an EMBL/GenBank/DDBJ whole genome shotgun (WGS) entry which is preliminary data.</text>
</comment>
<proteinExistence type="predicted"/>
<dbReference type="Proteomes" id="UP001162060">
    <property type="component" value="Unassembled WGS sequence"/>
</dbReference>
<dbReference type="AlphaFoldDB" id="A0AAV1VF52"/>
<accession>A0AAV1VF52</accession>
<reference evidence="1" key="1">
    <citation type="submission" date="2024-01" db="EMBL/GenBank/DDBJ databases">
        <authorList>
            <person name="Webb A."/>
        </authorList>
    </citation>
    <scope>NUCLEOTIDE SEQUENCE</scope>
    <source>
        <strain evidence="1">Pm1</strain>
    </source>
</reference>
<dbReference type="EMBL" id="CAKLBY020000333">
    <property type="protein sequence ID" value="CAK7945589.1"/>
    <property type="molecule type" value="Genomic_DNA"/>
</dbReference>
<evidence type="ECO:0000313" key="1">
    <source>
        <dbReference type="EMBL" id="CAK7945589.1"/>
    </source>
</evidence>
<sequence>MDADVDVIDIEDDGHDDDAGYLSIANDCYSIDDGATTDEDYFLLAERLV</sequence>
<evidence type="ECO:0000313" key="2">
    <source>
        <dbReference type="Proteomes" id="UP001162060"/>
    </source>
</evidence>
<name>A0AAV1VF52_9STRA</name>
<protein>
    <submittedName>
        <fullName evidence="1">Uncharacterized protein</fullName>
    </submittedName>
</protein>